<keyword evidence="1" id="KW-0143">Chaperone</keyword>
<reference evidence="4 5" key="1">
    <citation type="submission" date="2023-04" db="EMBL/GenBank/DDBJ databases">
        <title>Luteimonas endophyticus RD2P54.</title>
        <authorList>
            <person name="Sun J.-Q."/>
        </authorList>
    </citation>
    <scope>NUCLEOTIDE SEQUENCE [LARGE SCALE GENOMIC DNA]</scope>
    <source>
        <strain evidence="4 5">RD2P54</strain>
    </source>
</reference>
<dbReference type="Proteomes" id="UP001156940">
    <property type="component" value="Unassembled WGS sequence"/>
</dbReference>
<keyword evidence="5" id="KW-1185">Reference proteome</keyword>
<gene>
    <name evidence="4" type="ORF">QFW77_13330</name>
</gene>
<keyword evidence="2" id="KW-1133">Transmembrane helix</keyword>
<evidence type="ECO:0000313" key="5">
    <source>
        <dbReference type="Proteomes" id="UP001156940"/>
    </source>
</evidence>
<protein>
    <submittedName>
        <fullName evidence="4">DnaJ domain-containing protein</fullName>
    </submittedName>
</protein>
<proteinExistence type="predicted"/>
<sequence>MSKQRRSGGGAPVRATTMDLTGPLLLAGAVALGYWLLSTFLASRAAKRAAARPVVVEEVPPDAPWYVVLGVSQSASREQIVAAWRRQIRHCHPDKVATLDAETRRRAEARASRINAAYSRAPKRRA</sequence>
<organism evidence="4 5">
    <name type="scientific">Luteimonas endophytica</name>
    <dbReference type="NCBI Taxonomy" id="3042023"/>
    <lineage>
        <taxon>Bacteria</taxon>
        <taxon>Pseudomonadati</taxon>
        <taxon>Pseudomonadota</taxon>
        <taxon>Gammaproteobacteria</taxon>
        <taxon>Lysobacterales</taxon>
        <taxon>Lysobacteraceae</taxon>
        <taxon>Luteimonas</taxon>
    </lineage>
</organism>
<evidence type="ECO:0000256" key="1">
    <source>
        <dbReference type="ARBA" id="ARBA00023186"/>
    </source>
</evidence>
<keyword evidence="2" id="KW-0812">Transmembrane</keyword>
<feature type="transmembrane region" description="Helical" evidence="2">
    <location>
        <begin position="20"/>
        <end position="42"/>
    </location>
</feature>
<dbReference type="InterPro" id="IPR036869">
    <property type="entry name" value="J_dom_sf"/>
</dbReference>
<keyword evidence="2" id="KW-0472">Membrane</keyword>
<dbReference type="InterPro" id="IPR001623">
    <property type="entry name" value="DnaJ_domain"/>
</dbReference>
<dbReference type="CDD" id="cd06257">
    <property type="entry name" value="DnaJ"/>
    <property type="match status" value="1"/>
</dbReference>
<dbReference type="EMBL" id="JARXRM010000042">
    <property type="protein sequence ID" value="MDH5823960.1"/>
    <property type="molecule type" value="Genomic_DNA"/>
</dbReference>
<evidence type="ECO:0000313" key="4">
    <source>
        <dbReference type="EMBL" id="MDH5823960.1"/>
    </source>
</evidence>
<dbReference type="SUPFAM" id="SSF46565">
    <property type="entry name" value="Chaperone J-domain"/>
    <property type="match status" value="1"/>
</dbReference>
<dbReference type="RefSeq" id="WP_280575258.1">
    <property type="nucleotide sequence ID" value="NZ_JARXRM010000042.1"/>
</dbReference>
<dbReference type="Gene3D" id="1.10.287.110">
    <property type="entry name" value="DnaJ domain"/>
    <property type="match status" value="1"/>
</dbReference>
<dbReference type="Pfam" id="PF00226">
    <property type="entry name" value="DnaJ"/>
    <property type="match status" value="1"/>
</dbReference>
<comment type="caution">
    <text evidence="4">The sequence shown here is derived from an EMBL/GenBank/DDBJ whole genome shotgun (WGS) entry which is preliminary data.</text>
</comment>
<accession>A0ABT6JAV4</accession>
<evidence type="ECO:0000256" key="2">
    <source>
        <dbReference type="SAM" id="Phobius"/>
    </source>
</evidence>
<dbReference type="PROSITE" id="PS50076">
    <property type="entry name" value="DNAJ_2"/>
    <property type="match status" value="1"/>
</dbReference>
<feature type="domain" description="J" evidence="3">
    <location>
        <begin position="64"/>
        <end position="126"/>
    </location>
</feature>
<name>A0ABT6JAV4_9GAMM</name>
<evidence type="ECO:0000259" key="3">
    <source>
        <dbReference type="PROSITE" id="PS50076"/>
    </source>
</evidence>